<evidence type="ECO:0000256" key="3">
    <source>
        <dbReference type="ARBA" id="ARBA00022695"/>
    </source>
</evidence>
<dbReference type="EC" id="2.7.7.13" evidence="2"/>
<sequence length="479" mass="51746">MKHIHPLILCGGSGTRLWPLSRAHQPKQFQPINGDGTLTFFQSTVQRHRTQMFSDPIVCVNARHVETVGRQLREIQCKASILTEPVTRNTGPAVLAAALYLMAAEPDAVLIVLPSDHVIQGDLNRVIARMHRAAFDGMIVTFGIHPTYAEKGYGYIMDGGEFDDYPGLHRVERFIEKPSVNVAQSLIDTGFAYWASGISMFRADKLVDEYRRYDPATLEAVTRALTAASPLAAETGLLLEEHFFAQAVSQPTEMAVFEKCRDIALAPTVIEWDDVGGWTSVHSIGLKNESGNVTSGDVVLLDTRGSLVRGSDRLVAVVGMNDVVVVDTDDALLVTNRASAQDVKKIVEHLVALKRREAESHRSQVTEWGGMKTMQAGAGFAMDLLTVDPGKQVTLIGEEGVSRVLVVIRGSVSVNGNRSQEQLTAGLSAMIDSATSVTLFNTADGAAEIVEISCGTVIAGVVAPSLTQFATGVRMADYA</sequence>
<dbReference type="InterPro" id="IPR005835">
    <property type="entry name" value="NTP_transferase_dom"/>
</dbReference>
<dbReference type="Pfam" id="PF22640">
    <property type="entry name" value="ManC_GMP_beta-helix"/>
    <property type="match status" value="1"/>
</dbReference>
<dbReference type="PANTHER" id="PTHR46390">
    <property type="entry name" value="MANNOSE-1-PHOSPHATE GUANYLYLTRANSFERASE"/>
    <property type="match status" value="1"/>
</dbReference>
<comment type="catalytic activity">
    <reaction evidence="6">
        <text>alpha-D-mannose 1-phosphate + GTP + H(+) = GDP-alpha-D-mannose + diphosphate</text>
        <dbReference type="Rhea" id="RHEA:15229"/>
        <dbReference type="ChEBI" id="CHEBI:15378"/>
        <dbReference type="ChEBI" id="CHEBI:33019"/>
        <dbReference type="ChEBI" id="CHEBI:37565"/>
        <dbReference type="ChEBI" id="CHEBI:57527"/>
        <dbReference type="ChEBI" id="CHEBI:58409"/>
        <dbReference type="EC" id="2.7.7.13"/>
    </reaction>
</comment>
<dbReference type="AlphaFoldDB" id="A0A120FP09"/>
<dbReference type="Pfam" id="PF01050">
    <property type="entry name" value="MannoseP_isomer"/>
    <property type="match status" value="1"/>
</dbReference>
<dbReference type="InterPro" id="IPR011051">
    <property type="entry name" value="RmlC_Cupin_sf"/>
</dbReference>
<dbReference type="Proteomes" id="UP000068164">
    <property type="component" value="Unassembled WGS sequence"/>
</dbReference>
<dbReference type="RefSeq" id="WP_062369510.1">
    <property type="nucleotide sequence ID" value="NZ_LNCD01000042.1"/>
</dbReference>
<evidence type="ECO:0000256" key="5">
    <source>
        <dbReference type="ARBA" id="ARBA00023134"/>
    </source>
</evidence>
<dbReference type="SUPFAM" id="SSF51182">
    <property type="entry name" value="RmlC-like cupins"/>
    <property type="match status" value="1"/>
</dbReference>
<dbReference type="Gene3D" id="3.90.550.10">
    <property type="entry name" value="Spore Coat Polysaccharide Biosynthesis Protein SpsA, Chain A"/>
    <property type="match status" value="1"/>
</dbReference>
<dbReference type="SUPFAM" id="SSF53448">
    <property type="entry name" value="Nucleotide-diphospho-sugar transferases"/>
    <property type="match status" value="1"/>
</dbReference>
<keyword evidence="3" id="KW-0808">Transferase</keyword>
<dbReference type="PANTHER" id="PTHR46390:SF1">
    <property type="entry name" value="MANNOSE-1-PHOSPHATE GUANYLYLTRANSFERASE"/>
    <property type="match status" value="1"/>
</dbReference>
<dbReference type="Pfam" id="PF00483">
    <property type="entry name" value="NTP_transferase"/>
    <property type="match status" value="1"/>
</dbReference>
<gene>
    <name evidence="11" type="ORF">AS026_35490</name>
</gene>
<dbReference type="GO" id="GO:0004475">
    <property type="term" value="F:mannose-1-phosphate guanylyltransferase (GTP) activity"/>
    <property type="evidence" value="ECO:0007669"/>
    <property type="project" value="UniProtKB-EC"/>
</dbReference>
<reference evidence="11 12" key="1">
    <citation type="submission" date="2015-11" db="EMBL/GenBank/DDBJ databases">
        <title>Draft Genome Sequence of the Strain BR 10423 (Rhizobium sp.) isolated from nodules of Mimosa pudica.</title>
        <authorList>
            <person name="Barauna A.C."/>
            <person name="Zilli J.E."/>
            <person name="Simoes-Araujo J.L."/>
            <person name="Reis V.M."/>
            <person name="James E.K."/>
            <person name="Reis F.B.Jr."/>
            <person name="Rouws L.F."/>
            <person name="Passos S.R."/>
            <person name="Gois S.R."/>
        </authorList>
    </citation>
    <scope>NUCLEOTIDE SEQUENCE [LARGE SCALE GENOMIC DNA]</scope>
    <source>
        <strain evidence="11 12">BR10423</strain>
    </source>
</reference>
<evidence type="ECO:0000256" key="6">
    <source>
        <dbReference type="ARBA" id="ARBA00047343"/>
    </source>
</evidence>
<dbReference type="InterPro" id="IPR014710">
    <property type="entry name" value="RmlC-like_jellyroll"/>
</dbReference>
<dbReference type="InterPro" id="IPR006375">
    <property type="entry name" value="Man1P_GuaTrfase/Man6P_Isoase"/>
</dbReference>
<feature type="domain" description="MannoseP isomerase/GMP-like beta-helix" evidence="10">
    <location>
        <begin position="296"/>
        <end position="350"/>
    </location>
</feature>
<dbReference type="GO" id="GO:0009298">
    <property type="term" value="P:GDP-mannose biosynthetic process"/>
    <property type="evidence" value="ECO:0007669"/>
    <property type="project" value="TreeGrafter"/>
</dbReference>
<dbReference type="GO" id="GO:0005525">
    <property type="term" value="F:GTP binding"/>
    <property type="evidence" value="ECO:0007669"/>
    <property type="project" value="UniProtKB-KW"/>
</dbReference>
<keyword evidence="12" id="KW-1185">Reference proteome</keyword>
<evidence type="ECO:0000256" key="4">
    <source>
        <dbReference type="ARBA" id="ARBA00022741"/>
    </source>
</evidence>
<dbReference type="OrthoDB" id="9806359at2"/>
<feature type="domain" description="Mannose-6-phosphate isomerase type II C-terminal" evidence="9">
    <location>
        <begin position="355"/>
        <end position="457"/>
    </location>
</feature>
<comment type="similarity">
    <text evidence="1 7">Belongs to the mannose-6-phosphate isomerase type 2 family.</text>
</comment>
<dbReference type="InterPro" id="IPR001538">
    <property type="entry name" value="Man6P_isomerase-2_C"/>
</dbReference>
<feature type="domain" description="Nucleotidyl transferase" evidence="8">
    <location>
        <begin position="6"/>
        <end position="285"/>
    </location>
</feature>
<dbReference type="EMBL" id="LNCD01000042">
    <property type="protein sequence ID" value="KWV56226.1"/>
    <property type="molecule type" value="Genomic_DNA"/>
</dbReference>
<dbReference type="InterPro" id="IPR051161">
    <property type="entry name" value="Mannose-6P_isomerase_type2"/>
</dbReference>
<evidence type="ECO:0000259" key="8">
    <source>
        <dbReference type="Pfam" id="PF00483"/>
    </source>
</evidence>
<accession>A0A120FP09</accession>
<organism evidence="11 12">
    <name type="scientific">Rhizobium altiplani</name>
    <dbReference type="NCBI Taxonomy" id="1864509"/>
    <lineage>
        <taxon>Bacteria</taxon>
        <taxon>Pseudomonadati</taxon>
        <taxon>Pseudomonadota</taxon>
        <taxon>Alphaproteobacteria</taxon>
        <taxon>Hyphomicrobiales</taxon>
        <taxon>Rhizobiaceae</taxon>
        <taxon>Rhizobium/Agrobacterium group</taxon>
        <taxon>Rhizobium</taxon>
    </lineage>
</organism>
<keyword evidence="5" id="KW-0342">GTP-binding</keyword>
<evidence type="ECO:0000256" key="2">
    <source>
        <dbReference type="ARBA" id="ARBA00012387"/>
    </source>
</evidence>
<proteinExistence type="inferred from homology"/>
<evidence type="ECO:0000313" key="11">
    <source>
        <dbReference type="EMBL" id="KWV56226.1"/>
    </source>
</evidence>
<evidence type="ECO:0000256" key="7">
    <source>
        <dbReference type="RuleBase" id="RU004190"/>
    </source>
</evidence>
<evidence type="ECO:0000259" key="10">
    <source>
        <dbReference type="Pfam" id="PF22640"/>
    </source>
</evidence>
<dbReference type="NCBIfam" id="TIGR01479">
    <property type="entry name" value="GMP_PMI"/>
    <property type="match status" value="1"/>
</dbReference>
<name>A0A120FP09_9HYPH</name>
<evidence type="ECO:0000256" key="1">
    <source>
        <dbReference type="ARBA" id="ARBA00006115"/>
    </source>
</evidence>
<dbReference type="InterPro" id="IPR054566">
    <property type="entry name" value="ManC/GMP-like_b-helix"/>
</dbReference>
<evidence type="ECO:0000313" key="12">
    <source>
        <dbReference type="Proteomes" id="UP000068164"/>
    </source>
</evidence>
<evidence type="ECO:0000259" key="9">
    <source>
        <dbReference type="Pfam" id="PF01050"/>
    </source>
</evidence>
<keyword evidence="3" id="KW-0548">Nucleotidyltransferase</keyword>
<protein>
    <recommendedName>
        <fullName evidence="2">mannose-1-phosphate guanylyltransferase</fullName>
        <ecNumber evidence="2">2.7.7.13</ecNumber>
    </recommendedName>
</protein>
<dbReference type="InterPro" id="IPR029044">
    <property type="entry name" value="Nucleotide-diphossugar_trans"/>
</dbReference>
<keyword evidence="4" id="KW-0547">Nucleotide-binding</keyword>
<dbReference type="Gene3D" id="2.60.120.10">
    <property type="entry name" value="Jelly Rolls"/>
    <property type="match status" value="1"/>
</dbReference>
<comment type="caution">
    <text evidence="11">The sequence shown here is derived from an EMBL/GenBank/DDBJ whole genome shotgun (WGS) entry which is preliminary data.</text>
</comment>
<dbReference type="GO" id="GO:0000271">
    <property type="term" value="P:polysaccharide biosynthetic process"/>
    <property type="evidence" value="ECO:0007669"/>
    <property type="project" value="InterPro"/>
</dbReference>